<sequence length="119" mass="13188">MIYMCEKCKAEAHPGACVSGEAVFMSVMLGQTKAMTIRGLIEHLLVLEEAKGETAMVAWTVYTENDIVEDCEDFDVPSVTEAWEAIADSIQDDLTEGFFVERFADNIRDALSDAFPARD</sequence>
<gene>
    <name evidence="1" type="ORF">UFOVP221_34</name>
</gene>
<protein>
    <submittedName>
        <fullName evidence="1">Uncharacterized protein</fullName>
    </submittedName>
</protein>
<name>A0A6J7WMX4_9CAUD</name>
<proteinExistence type="predicted"/>
<evidence type="ECO:0000313" key="1">
    <source>
        <dbReference type="EMBL" id="CAB5219170.1"/>
    </source>
</evidence>
<reference evidence="1" key="1">
    <citation type="submission" date="2020-05" db="EMBL/GenBank/DDBJ databases">
        <authorList>
            <person name="Chiriac C."/>
            <person name="Salcher M."/>
            <person name="Ghai R."/>
            <person name="Kavagutti S V."/>
        </authorList>
    </citation>
    <scope>NUCLEOTIDE SEQUENCE</scope>
</reference>
<organism evidence="1">
    <name type="scientific">uncultured Caudovirales phage</name>
    <dbReference type="NCBI Taxonomy" id="2100421"/>
    <lineage>
        <taxon>Viruses</taxon>
        <taxon>Duplodnaviria</taxon>
        <taxon>Heunggongvirae</taxon>
        <taxon>Uroviricota</taxon>
        <taxon>Caudoviricetes</taxon>
        <taxon>Peduoviridae</taxon>
        <taxon>Maltschvirus</taxon>
        <taxon>Maltschvirus maltsch</taxon>
    </lineage>
</organism>
<dbReference type="EMBL" id="LR798267">
    <property type="protein sequence ID" value="CAB5219170.1"/>
    <property type="molecule type" value="Genomic_DNA"/>
</dbReference>
<accession>A0A6J7WMX4</accession>